<accession>A0A964T722</accession>
<dbReference type="Proteomes" id="UP000773614">
    <property type="component" value="Unassembled WGS sequence"/>
</dbReference>
<evidence type="ECO:0000256" key="2">
    <source>
        <dbReference type="SAM" id="MobiDB-lite"/>
    </source>
</evidence>
<evidence type="ECO:0000313" key="5">
    <source>
        <dbReference type="Proteomes" id="UP000773614"/>
    </source>
</evidence>
<evidence type="ECO:0000313" key="4">
    <source>
        <dbReference type="EMBL" id="MYZ49300.1"/>
    </source>
</evidence>
<dbReference type="AlphaFoldDB" id="A0A964T722"/>
<keyword evidence="1" id="KW-0732">Signal</keyword>
<dbReference type="EMBL" id="SPKJ01000067">
    <property type="protein sequence ID" value="MYZ49300.1"/>
    <property type="molecule type" value="Genomic_DNA"/>
</dbReference>
<dbReference type="InterPro" id="IPR021140">
    <property type="entry name" value="Inh/Omp19"/>
</dbReference>
<dbReference type="SUPFAM" id="SSF50882">
    <property type="entry name" value="beta-Barrel protease inhibitors"/>
    <property type="match status" value="1"/>
</dbReference>
<dbReference type="GO" id="GO:0004866">
    <property type="term" value="F:endopeptidase inhibitor activity"/>
    <property type="evidence" value="ECO:0007669"/>
    <property type="project" value="InterPro"/>
</dbReference>
<reference evidence="4" key="1">
    <citation type="submission" date="2019-03" db="EMBL/GenBank/DDBJ databases">
        <title>Afifella sp. nov., isolated from activated sludge.</title>
        <authorList>
            <person name="Li Q."/>
            <person name="Liu Y."/>
        </authorList>
    </citation>
    <scope>NUCLEOTIDE SEQUENCE</scope>
    <source>
        <strain evidence="4">L72</strain>
    </source>
</reference>
<sequence length="123" mass="12201">GAPGTNPPGAQMASVGPAATAPAPAPGGGVEVGRTDLLGGWTISSSGSSCQLFMSLTTWTGGYRATTRGCSAPGLQGVSAWNLEGNQVRLVDGSGATVARLYPSSKTQFNGQTEAGAAVSFNR</sequence>
<feature type="region of interest" description="Disordered" evidence="2">
    <location>
        <begin position="1"/>
        <end position="32"/>
    </location>
</feature>
<dbReference type="RefSeq" id="WP_161141640.1">
    <property type="nucleotide sequence ID" value="NZ_SPKJ01000067.1"/>
</dbReference>
<organism evidence="4 5">
    <name type="scientific">Propylenella binzhouense</name>
    <dbReference type="NCBI Taxonomy" id="2555902"/>
    <lineage>
        <taxon>Bacteria</taxon>
        <taxon>Pseudomonadati</taxon>
        <taxon>Pseudomonadota</taxon>
        <taxon>Alphaproteobacteria</taxon>
        <taxon>Hyphomicrobiales</taxon>
        <taxon>Propylenellaceae</taxon>
        <taxon>Propylenella</taxon>
    </lineage>
</organism>
<gene>
    <name evidence="4" type="ORF">E4O86_16430</name>
</gene>
<keyword evidence="5" id="KW-1185">Reference proteome</keyword>
<evidence type="ECO:0000256" key="1">
    <source>
        <dbReference type="ARBA" id="ARBA00022729"/>
    </source>
</evidence>
<dbReference type="InterPro" id="IPR016085">
    <property type="entry name" value="Protease_inh_B-barrel_dom"/>
</dbReference>
<dbReference type="OrthoDB" id="7677911at2"/>
<feature type="non-terminal residue" evidence="4">
    <location>
        <position position="1"/>
    </location>
</feature>
<proteinExistence type="predicted"/>
<dbReference type="Gene3D" id="2.40.128.10">
    <property type="match status" value="1"/>
</dbReference>
<protein>
    <recommendedName>
        <fullName evidence="3">Alkaline proteinase inhibitor/ Outer membrane lipoprotein Omp19 domain-containing protein</fullName>
    </recommendedName>
</protein>
<comment type="caution">
    <text evidence="4">The sequence shown here is derived from an EMBL/GenBank/DDBJ whole genome shotgun (WGS) entry which is preliminary data.</text>
</comment>
<evidence type="ECO:0000259" key="3">
    <source>
        <dbReference type="Pfam" id="PF02974"/>
    </source>
</evidence>
<name>A0A964T722_9HYPH</name>
<dbReference type="Pfam" id="PF02974">
    <property type="entry name" value="Inh"/>
    <property type="match status" value="1"/>
</dbReference>
<feature type="domain" description="Alkaline proteinase inhibitor/ Outer membrane lipoprotein Omp19" evidence="3">
    <location>
        <begin position="33"/>
        <end position="123"/>
    </location>
</feature>